<gene>
    <name evidence="1" type="ORF">Tci_561234</name>
</gene>
<reference evidence="1" key="1">
    <citation type="journal article" date="2019" name="Sci. Rep.">
        <title>Draft genome of Tanacetum cinerariifolium, the natural source of mosquito coil.</title>
        <authorList>
            <person name="Yamashiro T."/>
            <person name="Shiraishi A."/>
            <person name="Satake H."/>
            <person name="Nakayama K."/>
        </authorList>
    </citation>
    <scope>NUCLEOTIDE SEQUENCE</scope>
</reference>
<evidence type="ECO:0000313" key="1">
    <source>
        <dbReference type="EMBL" id="GEZ89261.1"/>
    </source>
</evidence>
<dbReference type="AlphaFoldDB" id="A0A699IVD6"/>
<comment type="caution">
    <text evidence="1">The sequence shown here is derived from an EMBL/GenBank/DDBJ whole genome shotgun (WGS) entry which is preliminary data.</text>
</comment>
<accession>A0A699IVD6</accession>
<feature type="non-terminal residue" evidence="1">
    <location>
        <position position="1"/>
    </location>
</feature>
<name>A0A699IVD6_TANCI</name>
<protein>
    <submittedName>
        <fullName evidence="1">Uncharacterized protein</fullName>
    </submittedName>
</protein>
<sequence length="256" mass="28233">LKYFWKHSPKKPIIYHRGKEMDFWSFIVRGIDGAFHFEPKGGFFDGEGNSPSKKFVNNEALVIGIAPLNSAPPSHITDNIEDSDDVSSGGDIVGEVGRLRKSLKATASKVAGDASNPLDVESDPDIHAHVCRDGEINKDKAYAELERKCNEALQDLDKNPLVLDMCVEIEMLQGQADGLHIEYSRLDQATMVPKVVPNVATKLICSDQMDCLVTKLVKAAMFRGGCQAFEEVASLKGPFILENMPGYRSTSKEEFD</sequence>
<organism evidence="1">
    <name type="scientific">Tanacetum cinerariifolium</name>
    <name type="common">Dalmatian daisy</name>
    <name type="synonym">Chrysanthemum cinerariifolium</name>
    <dbReference type="NCBI Taxonomy" id="118510"/>
    <lineage>
        <taxon>Eukaryota</taxon>
        <taxon>Viridiplantae</taxon>
        <taxon>Streptophyta</taxon>
        <taxon>Embryophyta</taxon>
        <taxon>Tracheophyta</taxon>
        <taxon>Spermatophyta</taxon>
        <taxon>Magnoliopsida</taxon>
        <taxon>eudicotyledons</taxon>
        <taxon>Gunneridae</taxon>
        <taxon>Pentapetalae</taxon>
        <taxon>asterids</taxon>
        <taxon>campanulids</taxon>
        <taxon>Asterales</taxon>
        <taxon>Asteraceae</taxon>
        <taxon>Asteroideae</taxon>
        <taxon>Anthemideae</taxon>
        <taxon>Anthemidinae</taxon>
        <taxon>Tanacetum</taxon>
    </lineage>
</organism>
<proteinExistence type="predicted"/>
<dbReference type="EMBL" id="BKCJ010338237">
    <property type="protein sequence ID" value="GEZ89261.1"/>
    <property type="molecule type" value="Genomic_DNA"/>
</dbReference>